<dbReference type="InterPro" id="IPR011008">
    <property type="entry name" value="Dimeric_a/b-barrel"/>
</dbReference>
<proteinExistence type="predicted"/>
<evidence type="ECO:0000259" key="1">
    <source>
        <dbReference type="Pfam" id="PF03992"/>
    </source>
</evidence>
<dbReference type="Proteomes" id="UP000624279">
    <property type="component" value="Unassembled WGS sequence"/>
</dbReference>
<keyword evidence="2" id="KW-0560">Oxidoreductase</keyword>
<dbReference type="RefSeq" id="WP_186941623.1">
    <property type="nucleotide sequence ID" value="NZ_JACOGA010000006.1"/>
</dbReference>
<dbReference type="SUPFAM" id="SSF54909">
    <property type="entry name" value="Dimeric alpha+beta barrel"/>
    <property type="match status" value="1"/>
</dbReference>
<evidence type="ECO:0000313" key="2">
    <source>
        <dbReference type="EMBL" id="MBC3873599.1"/>
    </source>
</evidence>
<sequence length="100" mass="11023">MSAYNVVRFKVKPGFDDAFIEEHRKMKAEFSGMRKFTLIKTGDQAYCVIGEWDDMESLIGARPGMIAQLDRLRGMLEDLGNGLGVTDPVSGNAVVELIGP</sequence>
<name>A0ABR6YAJ0_9BURK</name>
<dbReference type="GO" id="GO:0004497">
    <property type="term" value="F:monooxygenase activity"/>
    <property type="evidence" value="ECO:0007669"/>
    <property type="project" value="UniProtKB-KW"/>
</dbReference>
<keyword evidence="2" id="KW-0503">Monooxygenase</keyword>
<gene>
    <name evidence="2" type="ORF">H8K55_08370</name>
</gene>
<evidence type="ECO:0000313" key="3">
    <source>
        <dbReference type="Proteomes" id="UP000624279"/>
    </source>
</evidence>
<accession>A0ABR6YAJ0</accession>
<dbReference type="InterPro" id="IPR007138">
    <property type="entry name" value="ABM_dom"/>
</dbReference>
<keyword evidence="3" id="KW-1185">Reference proteome</keyword>
<feature type="domain" description="ABM" evidence="1">
    <location>
        <begin position="5"/>
        <end position="58"/>
    </location>
</feature>
<dbReference type="Pfam" id="PF03992">
    <property type="entry name" value="ABM"/>
    <property type="match status" value="1"/>
</dbReference>
<comment type="caution">
    <text evidence="2">The sequence shown here is derived from an EMBL/GenBank/DDBJ whole genome shotgun (WGS) entry which is preliminary data.</text>
</comment>
<dbReference type="EMBL" id="JACOGA010000006">
    <property type="protein sequence ID" value="MBC3873599.1"/>
    <property type="molecule type" value="Genomic_DNA"/>
</dbReference>
<reference evidence="2 3" key="1">
    <citation type="submission" date="2020-08" db="EMBL/GenBank/DDBJ databases">
        <title>Novel species isolated from subtropical streams in China.</title>
        <authorList>
            <person name="Lu H."/>
        </authorList>
    </citation>
    <scope>NUCLEOTIDE SEQUENCE [LARGE SCALE GENOMIC DNA]</scope>
    <source>
        <strain evidence="2 3">LX15W</strain>
    </source>
</reference>
<organism evidence="2 3">
    <name type="scientific">Undibacterium flavidum</name>
    <dbReference type="NCBI Taxonomy" id="2762297"/>
    <lineage>
        <taxon>Bacteria</taxon>
        <taxon>Pseudomonadati</taxon>
        <taxon>Pseudomonadota</taxon>
        <taxon>Betaproteobacteria</taxon>
        <taxon>Burkholderiales</taxon>
        <taxon>Oxalobacteraceae</taxon>
        <taxon>Undibacterium</taxon>
    </lineage>
</organism>
<protein>
    <submittedName>
        <fullName evidence="2">Antibiotic biosynthesis monooxygenase</fullName>
    </submittedName>
</protein>